<protein>
    <submittedName>
        <fullName evidence="1">Uncharacterized protein</fullName>
    </submittedName>
</protein>
<name>A0A6C0ECI9_9ZZZZ</name>
<reference evidence="1" key="1">
    <citation type="journal article" date="2020" name="Nature">
        <title>Giant virus diversity and host interactions through global metagenomics.</title>
        <authorList>
            <person name="Schulz F."/>
            <person name="Roux S."/>
            <person name="Paez-Espino D."/>
            <person name="Jungbluth S."/>
            <person name="Walsh D.A."/>
            <person name="Denef V.J."/>
            <person name="McMahon K.D."/>
            <person name="Konstantinidis K.T."/>
            <person name="Eloe-Fadrosh E.A."/>
            <person name="Kyrpides N.C."/>
            <person name="Woyke T."/>
        </authorList>
    </citation>
    <scope>NUCLEOTIDE SEQUENCE</scope>
    <source>
        <strain evidence="1">GVMAG-M-3300023179-27</strain>
    </source>
</reference>
<accession>A0A6C0ECI9</accession>
<dbReference type="EMBL" id="MN739785">
    <property type="protein sequence ID" value="QHT26351.1"/>
    <property type="molecule type" value="Genomic_DNA"/>
</dbReference>
<dbReference type="AlphaFoldDB" id="A0A6C0ECI9"/>
<proteinExistence type="predicted"/>
<evidence type="ECO:0000313" key="1">
    <source>
        <dbReference type="EMBL" id="QHT26351.1"/>
    </source>
</evidence>
<organism evidence="1">
    <name type="scientific">viral metagenome</name>
    <dbReference type="NCBI Taxonomy" id="1070528"/>
    <lineage>
        <taxon>unclassified sequences</taxon>
        <taxon>metagenomes</taxon>
        <taxon>organismal metagenomes</taxon>
    </lineage>
</organism>
<sequence>MQKTGGVYVTEFGMLTKKYIYDSKSPKSQRYTLFQNQK</sequence>